<dbReference type="PANTHER" id="PTHR11614">
    <property type="entry name" value="PHOSPHOLIPASE-RELATED"/>
    <property type="match status" value="1"/>
</dbReference>
<gene>
    <name evidence="2" type="ORF">B1812_19250</name>
</gene>
<dbReference type="InterPro" id="IPR029058">
    <property type="entry name" value="AB_hydrolase_fold"/>
</dbReference>
<dbReference type="SUPFAM" id="SSF53474">
    <property type="entry name" value="alpha/beta-Hydrolases"/>
    <property type="match status" value="1"/>
</dbReference>
<feature type="domain" description="Serine aminopeptidase S33" evidence="1">
    <location>
        <begin position="39"/>
        <end position="293"/>
    </location>
</feature>
<dbReference type="RefSeq" id="WP_085773000.1">
    <property type="nucleotide sequence ID" value="NZ_AP027149.1"/>
</dbReference>
<dbReference type="Pfam" id="PF12146">
    <property type="entry name" value="Hydrolase_4"/>
    <property type="match status" value="1"/>
</dbReference>
<keyword evidence="2" id="KW-0378">Hydrolase</keyword>
<evidence type="ECO:0000313" key="3">
    <source>
        <dbReference type="Proteomes" id="UP000193978"/>
    </source>
</evidence>
<proteinExistence type="predicted"/>
<dbReference type="Proteomes" id="UP000193978">
    <property type="component" value="Chromosome"/>
</dbReference>
<name>A0A1W6MZ46_9HYPH</name>
<dbReference type="STRING" id="655015.B1812_19250"/>
<dbReference type="Gene3D" id="3.40.50.1820">
    <property type="entry name" value="alpha/beta hydrolase"/>
    <property type="match status" value="1"/>
</dbReference>
<dbReference type="EMBL" id="CP019948">
    <property type="protein sequence ID" value="ARN82862.1"/>
    <property type="molecule type" value="Genomic_DNA"/>
</dbReference>
<sequence>MLELVDTPQNRIPPNAQTYAISASDGAMLRMAVFKPEKPARGTIALFQGRAEFIEKYFETISDLLERGFEVATLDWRGQGGSARELADPRKSHVDDFAQYQRDLAALIARMTQLQCPQPWFALAHSTGASILFEYAHNGGDAFQRLVATAPLVDVYGLRFPRGARWLADGLDMLGLGAMFIPGGKPASVMEFEGNLLTTDRHRLARNLSVIAKAPGLAVGDPTIGWVNSAFRQMQRFTQRDYVHGWRLPLLIVVSGDDRLVSSRAAERFAQRLDLAQLISIPGARHEILMERDPQREQFFAAFDAFIPGGAQVGGARAAE</sequence>
<accession>A0A1W6MZ46</accession>
<dbReference type="KEGG" id="mbry:B1812_19250"/>
<protein>
    <submittedName>
        <fullName evidence="2">Alpha/beta hydrolase</fullName>
    </submittedName>
</protein>
<dbReference type="InterPro" id="IPR051044">
    <property type="entry name" value="MAG_DAG_Lipase"/>
</dbReference>
<evidence type="ECO:0000259" key="1">
    <source>
        <dbReference type="Pfam" id="PF12146"/>
    </source>
</evidence>
<dbReference type="AlphaFoldDB" id="A0A1W6MZ46"/>
<evidence type="ECO:0000313" key="2">
    <source>
        <dbReference type="EMBL" id="ARN82862.1"/>
    </source>
</evidence>
<dbReference type="OrthoDB" id="9788260at2"/>
<dbReference type="InterPro" id="IPR022742">
    <property type="entry name" value="Hydrolase_4"/>
</dbReference>
<keyword evidence="3" id="KW-1185">Reference proteome</keyword>
<dbReference type="GO" id="GO:0016787">
    <property type="term" value="F:hydrolase activity"/>
    <property type="evidence" value="ECO:0007669"/>
    <property type="project" value="UniProtKB-KW"/>
</dbReference>
<reference evidence="2 3" key="1">
    <citation type="submission" date="2017-02" db="EMBL/GenBank/DDBJ databases">
        <authorList>
            <person name="Peterson S.W."/>
        </authorList>
    </citation>
    <scope>NUCLEOTIDE SEQUENCE [LARGE SCALE GENOMIC DNA]</scope>
    <source>
        <strain evidence="2 3">S285</strain>
    </source>
</reference>
<organism evidence="2 3">
    <name type="scientific">Methylocystis bryophila</name>
    <dbReference type="NCBI Taxonomy" id="655015"/>
    <lineage>
        <taxon>Bacteria</taxon>
        <taxon>Pseudomonadati</taxon>
        <taxon>Pseudomonadota</taxon>
        <taxon>Alphaproteobacteria</taxon>
        <taxon>Hyphomicrobiales</taxon>
        <taxon>Methylocystaceae</taxon>
        <taxon>Methylocystis</taxon>
    </lineage>
</organism>